<accession>A0A4Z1T852</accession>
<dbReference type="PROSITE" id="PS00139">
    <property type="entry name" value="THIOL_PROTEASE_CYS"/>
    <property type="match status" value="1"/>
</dbReference>
<protein>
    <submittedName>
        <fullName evidence="3">Cathepsin L</fullName>
    </submittedName>
</protein>
<evidence type="ECO:0000313" key="4">
    <source>
        <dbReference type="Proteomes" id="UP000315496"/>
    </source>
</evidence>
<evidence type="ECO:0000256" key="1">
    <source>
        <dbReference type="ARBA" id="ARBA00008455"/>
    </source>
</evidence>
<organism evidence="3 4">
    <name type="scientific">Giardia muris</name>
    <dbReference type="NCBI Taxonomy" id="5742"/>
    <lineage>
        <taxon>Eukaryota</taxon>
        <taxon>Metamonada</taxon>
        <taxon>Diplomonadida</taxon>
        <taxon>Hexamitidae</taxon>
        <taxon>Giardiinae</taxon>
        <taxon>Giardia</taxon>
    </lineage>
</organism>
<dbReference type="SUPFAM" id="SSF54001">
    <property type="entry name" value="Cysteine proteinases"/>
    <property type="match status" value="1"/>
</dbReference>
<dbReference type="SMART" id="SM00645">
    <property type="entry name" value="Pept_C1"/>
    <property type="match status" value="1"/>
</dbReference>
<feature type="domain" description="Peptidase C1A papain C-terminal" evidence="2">
    <location>
        <begin position="126"/>
        <end position="388"/>
    </location>
</feature>
<proteinExistence type="inferred from homology"/>
<dbReference type="InterPro" id="IPR039417">
    <property type="entry name" value="Peptidase_C1A_papain-like"/>
</dbReference>
<dbReference type="InterPro" id="IPR013128">
    <property type="entry name" value="Peptidase_C1A"/>
</dbReference>
<dbReference type="AlphaFoldDB" id="A0A4Z1T852"/>
<dbReference type="Gene3D" id="3.90.70.10">
    <property type="entry name" value="Cysteine proteinases"/>
    <property type="match status" value="1"/>
</dbReference>
<dbReference type="VEuPathDB" id="GiardiaDB:GMRT_15650"/>
<name>A0A4Z1T852_GIAMU</name>
<dbReference type="EMBL" id="VDLU01000002">
    <property type="protein sequence ID" value="TNJ28759.1"/>
    <property type="molecule type" value="Genomic_DNA"/>
</dbReference>
<dbReference type="Pfam" id="PF00112">
    <property type="entry name" value="Peptidase_C1"/>
    <property type="match status" value="1"/>
</dbReference>
<evidence type="ECO:0000313" key="3">
    <source>
        <dbReference type="EMBL" id="TNJ28759.1"/>
    </source>
</evidence>
<dbReference type="OrthoDB" id="10253408at2759"/>
<dbReference type="InterPro" id="IPR000169">
    <property type="entry name" value="Pept_cys_AS"/>
</dbReference>
<dbReference type="GO" id="GO:0006508">
    <property type="term" value="P:proteolysis"/>
    <property type="evidence" value="ECO:0007669"/>
    <property type="project" value="InterPro"/>
</dbReference>
<keyword evidence="4" id="KW-1185">Reference proteome</keyword>
<dbReference type="PANTHER" id="PTHR12411">
    <property type="entry name" value="CYSTEINE PROTEASE FAMILY C1-RELATED"/>
    <property type="match status" value="1"/>
</dbReference>
<comment type="similarity">
    <text evidence="1">Belongs to the peptidase C1 family.</text>
</comment>
<dbReference type="CDD" id="cd02248">
    <property type="entry name" value="Peptidase_C1A"/>
    <property type="match status" value="1"/>
</dbReference>
<dbReference type="InterPro" id="IPR000668">
    <property type="entry name" value="Peptidase_C1A_C"/>
</dbReference>
<evidence type="ECO:0000259" key="2">
    <source>
        <dbReference type="SMART" id="SM00645"/>
    </source>
</evidence>
<reference evidence="3 4" key="1">
    <citation type="submission" date="2019-05" db="EMBL/GenBank/DDBJ databases">
        <title>The compact genome of Giardia muris reveals important steps in the evolution of intestinal protozoan parasites.</title>
        <authorList>
            <person name="Xu F."/>
            <person name="Jimenez-Gonzalez A."/>
            <person name="Einarsson E."/>
            <person name="Astvaldsson A."/>
            <person name="Peirasmaki D."/>
            <person name="Eckmann L."/>
            <person name="Andersson J.O."/>
            <person name="Svard S.G."/>
            <person name="Jerlstrom-Hultqvist J."/>
        </authorList>
    </citation>
    <scope>NUCLEOTIDE SEQUENCE [LARGE SCALE GENOMIC DNA]</scope>
    <source>
        <strain evidence="3 4">Roberts-Thomson</strain>
    </source>
</reference>
<dbReference type="GO" id="GO:0008234">
    <property type="term" value="F:cysteine-type peptidase activity"/>
    <property type="evidence" value="ECO:0007669"/>
    <property type="project" value="InterPro"/>
</dbReference>
<comment type="caution">
    <text evidence="3">The sequence shown here is derived from an EMBL/GenBank/DDBJ whole genome shotgun (WGS) entry which is preliminary data.</text>
</comment>
<sequence>MFFFLPAVVLALTNVERLFEAYLDRYGWDLGPEEREDAFSTFSMRLKKHGAEDAKDLDHLAELVTHTDGRATYGLTSYFAFNKLPTGYLKPTHTYIDVDPSTGAQTEKPCTHSFHRPDPFPVIEDTPPSVDLRELGLLGSVLDQGSCGSCWAHGSAASLESSVRSTRHLFKDNPDVDPLFKDPEFVASAQYIMNNSRTNNNYCEGGNYEYVSVDYANGVLDTVESRKNFPLTSDRTGVNPPYIEPAQTHLTKLFSPFHTDGTKFNCNLSIIELFNIPSGKIIRMRDIQRLRSWLARGLAIPTLMNTQGGGPNGQISLGSYRSGILDYPCQQPGVFDHQVVYVGYGKFHGVDVWLLRNSWGEDWGLRGFFMTPVRGNSFCTETAAYIDVPKYYDFALNGTAYQRQADASTYWDDYVRRDTEAGFDSD</sequence>
<dbReference type="PRINTS" id="PR00705">
    <property type="entry name" value="PAPAIN"/>
</dbReference>
<dbReference type="InterPro" id="IPR038765">
    <property type="entry name" value="Papain-like_cys_pep_sf"/>
</dbReference>
<gene>
    <name evidence="3" type="ORF">GMRT_15650</name>
</gene>
<dbReference type="Proteomes" id="UP000315496">
    <property type="component" value="Chromosome 2"/>
</dbReference>